<dbReference type="GO" id="GO:0033214">
    <property type="term" value="P:siderophore-iron import into cell"/>
    <property type="evidence" value="ECO:0007669"/>
    <property type="project" value="TreeGrafter"/>
</dbReference>
<feature type="transmembrane region" description="Helical" evidence="8">
    <location>
        <begin position="94"/>
        <end position="113"/>
    </location>
</feature>
<dbReference type="InterPro" id="IPR000522">
    <property type="entry name" value="ABC_transptr_permease_BtuC"/>
</dbReference>
<dbReference type="PANTHER" id="PTHR30472:SF70">
    <property type="entry name" value="MOLYBDATE IMPORT SYSTEM PERMEASE PROTEIN MOLB"/>
    <property type="match status" value="1"/>
</dbReference>
<sequence>MKVSVLWSGLVLLLAAVLLLSLAAGRYPVPIGHVAAILAAPVFDITPSWSPAEALVVRTVRLPRLLTAGLAGAGLALCGAVLQGIFRNPLVGPQTIGVSSGAALGGVVAIMLLGFGWPVAGGAFLGAVLALLAVLAIHDGRGLSAVLTLVLAGVVVSAFCGAMVSFATYVADPETKLPGLVFWLMGSFATATWPKLGLLALCSLPAGALMLAMRWRINILSLGDEEARSLGVHPARDRLILFGAICALVAAQVSVSGAIGWVGLVIPNLCRIAMGADHRRLLPASALLGASFLMLADTLARSVTAAEVPVGIVTALVGTPVFAWLLHRAAGGRQA</sequence>
<dbReference type="SUPFAM" id="SSF81345">
    <property type="entry name" value="ABC transporter involved in vitamin B12 uptake, BtuC"/>
    <property type="match status" value="1"/>
</dbReference>
<accession>A0A437LXB9</accession>
<dbReference type="GO" id="GO:0005886">
    <property type="term" value="C:plasma membrane"/>
    <property type="evidence" value="ECO:0007669"/>
    <property type="project" value="UniProtKB-SubCell"/>
</dbReference>
<keyword evidence="7 8" id="KW-0472">Membrane</keyword>
<gene>
    <name evidence="9" type="ORF">EOD42_24155</name>
</gene>
<dbReference type="OrthoDB" id="9811975at2"/>
<feature type="transmembrane region" description="Helical" evidence="8">
    <location>
        <begin position="198"/>
        <end position="219"/>
    </location>
</feature>
<evidence type="ECO:0000256" key="2">
    <source>
        <dbReference type="ARBA" id="ARBA00007935"/>
    </source>
</evidence>
<evidence type="ECO:0000256" key="1">
    <source>
        <dbReference type="ARBA" id="ARBA00004651"/>
    </source>
</evidence>
<proteinExistence type="inferred from homology"/>
<feature type="transmembrane region" description="Helical" evidence="8">
    <location>
        <begin position="63"/>
        <end position="82"/>
    </location>
</feature>
<dbReference type="FunFam" id="1.10.3470.10:FF:000001">
    <property type="entry name" value="Vitamin B12 ABC transporter permease BtuC"/>
    <property type="match status" value="1"/>
</dbReference>
<evidence type="ECO:0000256" key="6">
    <source>
        <dbReference type="ARBA" id="ARBA00022989"/>
    </source>
</evidence>
<organism evidence="9 10">
    <name type="scientific">Rhodovarius crocodyli</name>
    <dbReference type="NCBI Taxonomy" id="1979269"/>
    <lineage>
        <taxon>Bacteria</taxon>
        <taxon>Pseudomonadati</taxon>
        <taxon>Pseudomonadota</taxon>
        <taxon>Alphaproteobacteria</taxon>
        <taxon>Acetobacterales</taxon>
        <taxon>Roseomonadaceae</taxon>
        <taxon>Rhodovarius</taxon>
    </lineage>
</organism>
<dbReference type="GO" id="GO:0022857">
    <property type="term" value="F:transmembrane transporter activity"/>
    <property type="evidence" value="ECO:0007669"/>
    <property type="project" value="InterPro"/>
</dbReference>
<reference evidence="9 10" key="1">
    <citation type="submission" date="2019-01" db="EMBL/GenBank/DDBJ databases">
        <authorList>
            <person name="Chen W.-M."/>
        </authorList>
    </citation>
    <scope>NUCLEOTIDE SEQUENCE [LARGE SCALE GENOMIC DNA]</scope>
    <source>
        <strain evidence="9 10">CCP-6</strain>
    </source>
</reference>
<dbReference type="Proteomes" id="UP000282957">
    <property type="component" value="Unassembled WGS sequence"/>
</dbReference>
<keyword evidence="4" id="KW-1003">Cell membrane</keyword>
<comment type="similarity">
    <text evidence="2">Belongs to the binding-protein-dependent transport system permease family. FecCD subfamily.</text>
</comment>
<name>A0A437LXB9_9PROT</name>
<comment type="caution">
    <text evidence="9">The sequence shown here is derived from an EMBL/GenBank/DDBJ whole genome shotgun (WGS) entry which is preliminary data.</text>
</comment>
<feature type="transmembrane region" description="Helical" evidence="8">
    <location>
        <begin position="149"/>
        <end position="171"/>
    </location>
</feature>
<dbReference type="EMBL" id="SACL01000015">
    <property type="protein sequence ID" value="RVT89987.1"/>
    <property type="molecule type" value="Genomic_DNA"/>
</dbReference>
<dbReference type="AlphaFoldDB" id="A0A437LXB9"/>
<dbReference type="PANTHER" id="PTHR30472">
    <property type="entry name" value="FERRIC ENTEROBACTIN TRANSPORT SYSTEM PERMEASE PROTEIN"/>
    <property type="match status" value="1"/>
</dbReference>
<dbReference type="RefSeq" id="WP_127790169.1">
    <property type="nucleotide sequence ID" value="NZ_SACL01000015.1"/>
</dbReference>
<dbReference type="Pfam" id="PF01032">
    <property type="entry name" value="FecCD"/>
    <property type="match status" value="1"/>
</dbReference>
<evidence type="ECO:0000313" key="9">
    <source>
        <dbReference type="EMBL" id="RVT89987.1"/>
    </source>
</evidence>
<evidence type="ECO:0000256" key="4">
    <source>
        <dbReference type="ARBA" id="ARBA00022475"/>
    </source>
</evidence>
<dbReference type="InterPro" id="IPR037294">
    <property type="entry name" value="ABC_BtuC-like"/>
</dbReference>
<protein>
    <submittedName>
        <fullName evidence="9">Iron ABC transporter permease</fullName>
    </submittedName>
</protein>
<keyword evidence="5 8" id="KW-0812">Transmembrane</keyword>
<feature type="transmembrane region" description="Helical" evidence="8">
    <location>
        <begin position="306"/>
        <end position="326"/>
    </location>
</feature>
<evidence type="ECO:0000256" key="7">
    <source>
        <dbReference type="ARBA" id="ARBA00023136"/>
    </source>
</evidence>
<dbReference type="Gene3D" id="1.10.3470.10">
    <property type="entry name" value="ABC transporter involved in vitamin B12 uptake, BtuC"/>
    <property type="match status" value="1"/>
</dbReference>
<evidence type="ECO:0000256" key="5">
    <source>
        <dbReference type="ARBA" id="ARBA00022692"/>
    </source>
</evidence>
<keyword evidence="10" id="KW-1185">Reference proteome</keyword>
<keyword evidence="6 8" id="KW-1133">Transmembrane helix</keyword>
<evidence type="ECO:0000256" key="3">
    <source>
        <dbReference type="ARBA" id="ARBA00022448"/>
    </source>
</evidence>
<evidence type="ECO:0000256" key="8">
    <source>
        <dbReference type="SAM" id="Phobius"/>
    </source>
</evidence>
<keyword evidence="3" id="KW-0813">Transport</keyword>
<dbReference type="CDD" id="cd06550">
    <property type="entry name" value="TM_ABC_iron-siderophores_like"/>
    <property type="match status" value="1"/>
</dbReference>
<feature type="transmembrane region" description="Helical" evidence="8">
    <location>
        <begin position="239"/>
        <end position="269"/>
    </location>
</feature>
<comment type="subcellular location">
    <subcellularLocation>
        <location evidence="1">Cell membrane</location>
        <topology evidence="1">Multi-pass membrane protein</topology>
    </subcellularLocation>
</comment>
<evidence type="ECO:0000313" key="10">
    <source>
        <dbReference type="Proteomes" id="UP000282957"/>
    </source>
</evidence>